<name>A0A1M7ZLH9_9HYPH</name>
<dbReference type="InterPro" id="IPR050924">
    <property type="entry name" value="Peroxiredoxin_BCP/PrxQ"/>
</dbReference>
<evidence type="ECO:0000256" key="2">
    <source>
        <dbReference type="ARBA" id="ARBA00011245"/>
    </source>
</evidence>
<protein>
    <recommendedName>
        <fullName evidence="3">thioredoxin-dependent peroxiredoxin</fullName>
        <ecNumber evidence="3">1.11.1.24</ecNumber>
    </recommendedName>
    <alternativeName>
        <fullName evidence="9">Thioredoxin peroxidase</fullName>
    </alternativeName>
    <alternativeName>
        <fullName evidence="11">Thioredoxin-dependent peroxiredoxin Bcp</fullName>
    </alternativeName>
</protein>
<keyword evidence="16" id="KW-1185">Reference proteome</keyword>
<evidence type="ECO:0000256" key="8">
    <source>
        <dbReference type="ARBA" id="ARBA00023284"/>
    </source>
</evidence>
<gene>
    <name evidence="15" type="ORF">SAMN02745172_02328</name>
</gene>
<evidence type="ECO:0000256" key="6">
    <source>
        <dbReference type="ARBA" id="ARBA00023002"/>
    </source>
</evidence>
<dbReference type="InterPro" id="IPR000866">
    <property type="entry name" value="AhpC/TSA"/>
</dbReference>
<evidence type="ECO:0000256" key="1">
    <source>
        <dbReference type="ARBA" id="ARBA00003330"/>
    </source>
</evidence>
<dbReference type="PANTHER" id="PTHR42801">
    <property type="entry name" value="THIOREDOXIN-DEPENDENT PEROXIDE REDUCTASE"/>
    <property type="match status" value="1"/>
</dbReference>
<dbReference type="InterPro" id="IPR036249">
    <property type="entry name" value="Thioredoxin-like_sf"/>
</dbReference>
<evidence type="ECO:0000256" key="11">
    <source>
        <dbReference type="ARBA" id="ARBA00042639"/>
    </source>
</evidence>
<evidence type="ECO:0000256" key="5">
    <source>
        <dbReference type="ARBA" id="ARBA00022862"/>
    </source>
</evidence>
<keyword evidence="4" id="KW-0575">Peroxidase</keyword>
<dbReference type="PANTHER" id="PTHR42801:SF4">
    <property type="entry name" value="AHPC_TSA FAMILY PROTEIN"/>
    <property type="match status" value="1"/>
</dbReference>
<dbReference type="InterPro" id="IPR013766">
    <property type="entry name" value="Thioredoxin_domain"/>
</dbReference>
<keyword evidence="8" id="KW-0676">Redox-active center</keyword>
<evidence type="ECO:0000256" key="3">
    <source>
        <dbReference type="ARBA" id="ARBA00013017"/>
    </source>
</evidence>
<keyword evidence="5" id="KW-0049">Antioxidant</keyword>
<sequence>MTASKKTVSKPAEAAAAGDDFIPVVLEPGTVAPDFALPAEGGPLRLSDLRGKPVVVYFYPKDDTSGCTREALDFSALTPQFAAAGATVIGISPDSVASHTKFKAKHDLAVALASDETTETCLAYGVWARKSMYGRSYMGVERSTFLIDAEGRIATVWRKVKVPGHAEAVLKAVEAL</sequence>
<dbReference type="SUPFAM" id="SSF52833">
    <property type="entry name" value="Thioredoxin-like"/>
    <property type="match status" value="1"/>
</dbReference>
<evidence type="ECO:0000259" key="14">
    <source>
        <dbReference type="PROSITE" id="PS51352"/>
    </source>
</evidence>
<evidence type="ECO:0000313" key="16">
    <source>
        <dbReference type="Proteomes" id="UP000186406"/>
    </source>
</evidence>
<evidence type="ECO:0000256" key="10">
    <source>
        <dbReference type="ARBA" id="ARBA00038489"/>
    </source>
</evidence>
<dbReference type="Gene3D" id="3.40.30.10">
    <property type="entry name" value="Glutaredoxin"/>
    <property type="match status" value="1"/>
</dbReference>
<evidence type="ECO:0000256" key="7">
    <source>
        <dbReference type="ARBA" id="ARBA00023157"/>
    </source>
</evidence>
<dbReference type="GO" id="GO:0008379">
    <property type="term" value="F:thioredoxin peroxidase activity"/>
    <property type="evidence" value="ECO:0007669"/>
    <property type="project" value="TreeGrafter"/>
</dbReference>
<dbReference type="CDD" id="cd03017">
    <property type="entry name" value="PRX_BCP"/>
    <property type="match status" value="1"/>
</dbReference>
<comment type="catalytic activity">
    <reaction evidence="12">
        <text>a hydroperoxide + [thioredoxin]-dithiol = an alcohol + [thioredoxin]-disulfide + H2O</text>
        <dbReference type="Rhea" id="RHEA:62620"/>
        <dbReference type="Rhea" id="RHEA-COMP:10698"/>
        <dbReference type="Rhea" id="RHEA-COMP:10700"/>
        <dbReference type="ChEBI" id="CHEBI:15377"/>
        <dbReference type="ChEBI" id="CHEBI:29950"/>
        <dbReference type="ChEBI" id="CHEBI:30879"/>
        <dbReference type="ChEBI" id="CHEBI:35924"/>
        <dbReference type="ChEBI" id="CHEBI:50058"/>
        <dbReference type="EC" id="1.11.1.24"/>
    </reaction>
</comment>
<dbReference type="GO" id="GO:0005737">
    <property type="term" value="C:cytoplasm"/>
    <property type="evidence" value="ECO:0007669"/>
    <property type="project" value="TreeGrafter"/>
</dbReference>
<dbReference type="OrthoDB" id="9812811at2"/>
<dbReference type="FunFam" id="3.40.30.10:FF:000007">
    <property type="entry name" value="Thioredoxin-dependent thiol peroxidase"/>
    <property type="match status" value="1"/>
</dbReference>
<dbReference type="EMBL" id="FRXO01000004">
    <property type="protein sequence ID" value="SHO65682.1"/>
    <property type="molecule type" value="Genomic_DNA"/>
</dbReference>
<dbReference type="STRING" id="1123029.SAMN02745172_02328"/>
<organism evidence="15 16">
    <name type="scientific">Pseudoxanthobacter soli DSM 19599</name>
    <dbReference type="NCBI Taxonomy" id="1123029"/>
    <lineage>
        <taxon>Bacteria</taxon>
        <taxon>Pseudomonadati</taxon>
        <taxon>Pseudomonadota</taxon>
        <taxon>Alphaproteobacteria</taxon>
        <taxon>Hyphomicrobiales</taxon>
        <taxon>Segnochrobactraceae</taxon>
        <taxon>Pseudoxanthobacter</taxon>
    </lineage>
</organism>
<proteinExistence type="inferred from homology"/>
<dbReference type="Pfam" id="PF00578">
    <property type="entry name" value="AhpC-TSA"/>
    <property type="match status" value="1"/>
</dbReference>
<evidence type="ECO:0000313" key="15">
    <source>
        <dbReference type="EMBL" id="SHO65682.1"/>
    </source>
</evidence>
<dbReference type="EC" id="1.11.1.24" evidence="3"/>
<evidence type="ECO:0000256" key="12">
    <source>
        <dbReference type="ARBA" id="ARBA00049091"/>
    </source>
</evidence>
<keyword evidence="7" id="KW-1015">Disulfide bond</keyword>
<evidence type="ECO:0000256" key="9">
    <source>
        <dbReference type="ARBA" id="ARBA00032824"/>
    </source>
</evidence>
<comment type="subunit">
    <text evidence="2">Monomer.</text>
</comment>
<accession>A0A1M7ZLH9</accession>
<dbReference type="GO" id="GO:0034599">
    <property type="term" value="P:cellular response to oxidative stress"/>
    <property type="evidence" value="ECO:0007669"/>
    <property type="project" value="TreeGrafter"/>
</dbReference>
<evidence type="ECO:0000256" key="13">
    <source>
        <dbReference type="PIRSR" id="PIRSR000239-1"/>
    </source>
</evidence>
<dbReference type="PROSITE" id="PS51352">
    <property type="entry name" value="THIOREDOXIN_2"/>
    <property type="match status" value="1"/>
</dbReference>
<reference evidence="15 16" key="1">
    <citation type="submission" date="2016-12" db="EMBL/GenBank/DDBJ databases">
        <authorList>
            <person name="Song W.-J."/>
            <person name="Kurnit D.M."/>
        </authorList>
    </citation>
    <scope>NUCLEOTIDE SEQUENCE [LARGE SCALE GENOMIC DNA]</scope>
    <source>
        <strain evidence="15 16">DSM 19599</strain>
    </source>
</reference>
<feature type="domain" description="Thioredoxin" evidence="14">
    <location>
        <begin position="26"/>
        <end position="176"/>
    </location>
</feature>
<comment type="similarity">
    <text evidence="10">Belongs to the peroxiredoxin family. BCP/PrxQ subfamily.</text>
</comment>
<keyword evidence="6" id="KW-0560">Oxidoreductase</keyword>
<dbReference type="PIRSF" id="PIRSF000239">
    <property type="entry name" value="AHPC"/>
    <property type="match status" value="1"/>
</dbReference>
<evidence type="ECO:0000256" key="4">
    <source>
        <dbReference type="ARBA" id="ARBA00022559"/>
    </source>
</evidence>
<comment type="function">
    <text evidence="1">Thiol-specific peroxidase that catalyzes the reduction of hydrogen peroxide and organic hydroperoxides to water and alcohols, respectively. Plays a role in cell protection against oxidative stress by detoxifying peroxides and as sensor of hydrogen peroxide-mediated signaling events.</text>
</comment>
<dbReference type="AlphaFoldDB" id="A0A1M7ZLH9"/>
<feature type="active site" description="Cysteine sulfenic acid (-SOH) intermediate; for peroxidase activity" evidence="13">
    <location>
        <position position="67"/>
    </location>
</feature>
<dbReference type="InterPro" id="IPR024706">
    <property type="entry name" value="Peroxiredoxin_AhpC-typ"/>
</dbReference>
<dbReference type="GO" id="GO:0045454">
    <property type="term" value="P:cell redox homeostasis"/>
    <property type="evidence" value="ECO:0007669"/>
    <property type="project" value="TreeGrafter"/>
</dbReference>
<dbReference type="Proteomes" id="UP000186406">
    <property type="component" value="Unassembled WGS sequence"/>
</dbReference>